<reference evidence="2 3" key="1">
    <citation type="submission" date="2019-08" db="EMBL/GenBank/DDBJ databases">
        <authorList>
            <person name="Liang Q."/>
        </authorList>
    </citation>
    <scope>NUCLEOTIDE SEQUENCE [LARGE SCALE GENOMIC DNA]</scope>
    <source>
        <strain evidence="2 3">V1718</strain>
    </source>
</reference>
<dbReference type="OrthoDB" id="5516150at2"/>
<evidence type="ECO:0000256" key="1">
    <source>
        <dbReference type="SAM" id="MobiDB-lite"/>
    </source>
</evidence>
<evidence type="ECO:0000313" key="2">
    <source>
        <dbReference type="EMBL" id="QED29381.1"/>
    </source>
</evidence>
<organism evidence="2 3">
    <name type="scientific">Microvenator marinus</name>
    <dbReference type="NCBI Taxonomy" id="2600177"/>
    <lineage>
        <taxon>Bacteria</taxon>
        <taxon>Deltaproteobacteria</taxon>
        <taxon>Bradymonadales</taxon>
        <taxon>Microvenatoraceae</taxon>
        <taxon>Microvenator</taxon>
    </lineage>
</organism>
<dbReference type="Proteomes" id="UP000321595">
    <property type="component" value="Chromosome"/>
</dbReference>
<dbReference type="EMBL" id="CP042467">
    <property type="protein sequence ID" value="QED29381.1"/>
    <property type="molecule type" value="Genomic_DNA"/>
</dbReference>
<dbReference type="KEGG" id="bbae:FRD01_19515"/>
<gene>
    <name evidence="2" type="ORF">FRD01_19515</name>
</gene>
<evidence type="ECO:0000313" key="3">
    <source>
        <dbReference type="Proteomes" id="UP000321595"/>
    </source>
</evidence>
<name>A0A5B8XW32_9DELT</name>
<keyword evidence="3" id="KW-1185">Reference proteome</keyword>
<dbReference type="AlphaFoldDB" id="A0A5B8XW32"/>
<sequence>MNDKRRSIAPSTTTQERVEQGFEGLLPEEEKAMRMLHGLSEEGDHELQFAVGADAETRLKLAMIEKELIEAFSRTPAPLLDLEDRHLEAKSKIIDALKSKS</sequence>
<dbReference type="RefSeq" id="WP_146962614.1">
    <property type="nucleotide sequence ID" value="NZ_CP042467.1"/>
</dbReference>
<accession>A0A5B8XW32</accession>
<feature type="region of interest" description="Disordered" evidence="1">
    <location>
        <begin position="1"/>
        <end position="21"/>
    </location>
</feature>
<proteinExistence type="predicted"/>
<protein>
    <submittedName>
        <fullName evidence="2">Uncharacterized protein</fullName>
    </submittedName>
</protein>